<feature type="region of interest" description="Disordered" evidence="4">
    <location>
        <begin position="110"/>
        <end position="135"/>
    </location>
</feature>
<evidence type="ECO:0000256" key="2">
    <source>
        <dbReference type="ARBA" id="ARBA00022737"/>
    </source>
</evidence>
<sequence length="401" mass="43538">MSRTVNVDELRVRPLWHRQVCRGACCITCFAGELLVGGSQSPALKGSAEVFTLLQETGEVHATYQGLGYARIQTLIEVPGGEDFWAGTSAGSFALCSSTRSSQMFELPEAAKANERSKRSRPEKQVTSELQALLSPQLSSREGPDFVAEGGFRGVRPGYAFRHGSHGLGYYRTDKLVQLEAHHHDWAPSSAETQQQMSDRSQMQVQPQDSVCVTSSQISDAVSGTKQREDGKHILSGSYDRTIRVWNTADGSHMRTLSGHRSGVRALLVAVKGHRFFSASSDNTIRIWDMRRWVCLRAMNGRHADTTWPSCLALSPDGAMLASGSTGPFGQATIKIFNTQGECLATCAHLDLDARADMTGLAFNADSRVLFSAASDGTVAAWGLEPVAAPLTKPGLRRGFM</sequence>
<feature type="compositionally biased region" description="Basic and acidic residues" evidence="4">
    <location>
        <begin position="112"/>
        <end position="126"/>
    </location>
</feature>
<dbReference type="PROSITE" id="PS50294">
    <property type="entry name" value="WD_REPEATS_REGION"/>
    <property type="match status" value="1"/>
</dbReference>
<evidence type="ECO:0000313" key="5">
    <source>
        <dbReference type="EMBL" id="KAK9862339.1"/>
    </source>
</evidence>
<dbReference type="PANTHER" id="PTHR22847">
    <property type="entry name" value="WD40 REPEAT PROTEIN"/>
    <property type="match status" value="1"/>
</dbReference>
<evidence type="ECO:0000256" key="3">
    <source>
        <dbReference type="PROSITE-ProRule" id="PRU00221"/>
    </source>
</evidence>
<feature type="repeat" description="WD" evidence="3">
    <location>
        <begin position="257"/>
        <end position="291"/>
    </location>
</feature>
<dbReference type="Gene3D" id="2.130.10.10">
    <property type="entry name" value="YVTN repeat-like/Quinoprotein amine dehydrogenase"/>
    <property type="match status" value="1"/>
</dbReference>
<evidence type="ECO:0000256" key="4">
    <source>
        <dbReference type="SAM" id="MobiDB-lite"/>
    </source>
</evidence>
<dbReference type="PANTHER" id="PTHR22847:SF637">
    <property type="entry name" value="WD REPEAT DOMAIN 5B"/>
    <property type="match status" value="1"/>
</dbReference>
<evidence type="ECO:0000256" key="1">
    <source>
        <dbReference type="ARBA" id="ARBA00022574"/>
    </source>
</evidence>
<name>A0AAW1SY45_9CHLO</name>
<dbReference type="Pfam" id="PF00400">
    <property type="entry name" value="WD40"/>
    <property type="match status" value="4"/>
</dbReference>
<dbReference type="InterPro" id="IPR015943">
    <property type="entry name" value="WD40/YVTN_repeat-like_dom_sf"/>
</dbReference>
<keyword evidence="1 3" id="KW-0853">WD repeat</keyword>
<feature type="repeat" description="WD" evidence="3">
    <location>
        <begin position="358"/>
        <end position="385"/>
    </location>
</feature>
<dbReference type="InterPro" id="IPR011047">
    <property type="entry name" value="Quinoprotein_ADH-like_sf"/>
</dbReference>
<keyword evidence="2" id="KW-0677">Repeat</keyword>
<feature type="repeat" description="WD" evidence="3">
    <location>
        <begin position="229"/>
        <end position="256"/>
    </location>
</feature>
<dbReference type="SUPFAM" id="SSF50998">
    <property type="entry name" value="Quinoprotein alcohol dehydrogenase-like"/>
    <property type="match status" value="1"/>
</dbReference>
<reference evidence="5 6" key="1">
    <citation type="journal article" date="2024" name="Nat. Commun.">
        <title>Phylogenomics reveals the evolutionary origins of lichenization in chlorophyte algae.</title>
        <authorList>
            <person name="Puginier C."/>
            <person name="Libourel C."/>
            <person name="Otte J."/>
            <person name="Skaloud P."/>
            <person name="Haon M."/>
            <person name="Grisel S."/>
            <person name="Petersen M."/>
            <person name="Berrin J.G."/>
            <person name="Delaux P.M."/>
            <person name="Dal Grande F."/>
            <person name="Keller J."/>
        </authorList>
    </citation>
    <scope>NUCLEOTIDE SEQUENCE [LARGE SCALE GENOMIC DNA]</scope>
    <source>
        <strain evidence="5 6">SAG 2523</strain>
    </source>
</reference>
<dbReference type="AlphaFoldDB" id="A0AAW1SY45"/>
<dbReference type="GO" id="GO:1990234">
    <property type="term" value="C:transferase complex"/>
    <property type="evidence" value="ECO:0007669"/>
    <property type="project" value="UniProtKB-ARBA"/>
</dbReference>
<dbReference type="PROSITE" id="PS50082">
    <property type="entry name" value="WD_REPEATS_2"/>
    <property type="match status" value="3"/>
</dbReference>
<dbReference type="PRINTS" id="PR00320">
    <property type="entry name" value="GPROTEINBRPT"/>
</dbReference>
<organism evidence="5 6">
    <name type="scientific">Apatococcus fuscideae</name>
    <dbReference type="NCBI Taxonomy" id="2026836"/>
    <lineage>
        <taxon>Eukaryota</taxon>
        <taxon>Viridiplantae</taxon>
        <taxon>Chlorophyta</taxon>
        <taxon>core chlorophytes</taxon>
        <taxon>Trebouxiophyceae</taxon>
        <taxon>Chlorellales</taxon>
        <taxon>Chlorellaceae</taxon>
        <taxon>Apatococcus</taxon>
    </lineage>
</organism>
<feature type="compositionally biased region" description="Polar residues" evidence="4">
    <location>
        <begin position="190"/>
        <end position="225"/>
    </location>
</feature>
<comment type="caution">
    <text evidence="5">The sequence shown here is derived from an EMBL/GenBank/DDBJ whole genome shotgun (WGS) entry which is preliminary data.</text>
</comment>
<dbReference type="EMBL" id="JALJOV010000621">
    <property type="protein sequence ID" value="KAK9862339.1"/>
    <property type="molecule type" value="Genomic_DNA"/>
</dbReference>
<keyword evidence="6" id="KW-1185">Reference proteome</keyword>
<dbReference type="Proteomes" id="UP001485043">
    <property type="component" value="Unassembled WGS sequence"/>
</dbReference>
<dbReference type="InterPro" id="IPR020472">
    <property type="entry name" value="WD40_PAC1"/>
</dbReference>
<protein>
    <submittedName>
        <fullName evidence="5">Uncharacterized protein</fullName>
    </submittedName>
</protein>
<accession>A0AAW1SY45</accession>
<proteinExistence type="predicted"/>
<dbReference type="SMART" id="SM00320">
    <property type="entry name" value="WD40"/>
    <property type="match status" value="4"/>
</dbReference>
<gene>
    <name evidence="5" type="ORF">WJX84_002227</name>
</gene>
<feature type="region of interest" description="Disordered" evidence="4">
    <location>
        <begin position="186"/>
        <end position="229"/>
    </location>
</feature>
<evidence type="ECO:0000313" key="6">
    <source>
        <dbReference type="Proteomes" id="UP001485043"/>
    </source>
</evidence>
<dbReference type="InterPro" id="IPR001680">
    <property type="entry name" value="WD40_rpt"/>
</dbReference>